<evidence type="ECO:0000313" key="3">
    <source>
        <dbReference type="Proteomes" id="UP001295740"/>
    </source>
</evidence>
<keyword evidence="1" id="KW-0472">Membrane</keyword>
<keyword evidence="3" id="KW-1185">Reference proteome</keyword>
<proteinExistence type="predicted"/>
<sequence length="199" mass="23073">MLDEDALVLVYLMVDIIDLISTCVLVYLWLHDPMPTLPECHMEFRLNRIMEHLVFLVSLMIPVFYILGYFFDNDRALEVLFGSLCIPIYVFNLIRTWAAVRLSRRIAWYSIHANVVFFAQSMIILALYARRPDPTDPTNPEPPQPRPTDPYTITELQALEDMLVRLRIYMVETLEAVEALIATFMQLRMVEAETGGDAE</sequence>
<reference evidence="2" key="1">
    <citation type="submission" date="2023-10" db="EMBL/GenBank/DDBJ databases">
        <authorList>
            <person name="Hackl T."/>
        </authorList>
    </citation>
    <scope>NUCLEOTIDE SEQUENCE</scope>
</reference>
<evidence type="ECO:0000313" key="2">
    <source>
        <dbReference type="EMBL" id="CAJ2500805.1"/>
    </source>
</evidence>
<dbReference type="EMBL" id="CAUWAG010000003">
    <property type="protein sequence ID" value="CAJ2500805.1"/>
    <property type="molecule type" value="Genomic_DNA"/>
</dbReference>
<dbReference type="AlphaFoldDB" id="A0AAI8YDJ4"/>
<evidence type="ECO:0000256" key="1">
    <source>
        <dbReference type="SAM" id="Phobius"/>
    </source>
</evidence>
<keyword evidence="1" id="KW-0812">Transmembrane</keyword>
<accession>A0AAI8YDJ4</accession>
<protein>
    <submittedName>
        <fullName evidence="2">Uu.00g036580.m01.CDS01</fullName>
    </submittedName>
</protein>
<gene>
    <name evidence="2" type="ORF">KHLLAP_LOCUS1273</name>
</gene>
<feature type="transmembrane region" description="Helical" evidence="1">
    <location>
        <begin position="77"/>
        <end position="94"/>
    </location>
</feature>
<comment type="caution">
    <text evidence="2">The sequence shown here is derived from an EMBL/GenBank/DDBJ whole genome shotgun (WGS) entry which is preliminary data.</text>
</comment>
<dbReference type="Proteomes" id="UP001295740">
    <property type="component" value="Unassembled WGS sequence"/>
</dbReference>
<name>A0AAI8YDJ4_9PEZI</name>
<feature type="transmembrane region" description="Helical" evidence="1">
    <location>
        <begin position="6"/>
        <end position="30"/>
    </location>
</feature>
<feature type="transmembrane region" description="Helical" evidence="1">
    <location>
        <begin position="51"/>
        <end position="71"/>
    </location>
</feature>
<organism evidence="2 3">
    <name type="scientific">Anthostomella pinea</name>
    <dbReference type="NCBI Taxonomy" id="933095"/>
    <lineage>
        <taxon>Eukaryota</taxon>
        <taxon>Fungi</taxon>
        <taxon>Dikarya</taxon>
        <taxon>Ascomycota</taxon>
        <taxon>Pezizomycotina</taxon>
        <taxon>Sordariomycetes</taxon>
        <taxon>Xylariomycetidae</taxon>
        <taxon>Xylariales</taxon>
        <taxon>Xylariaceae</taxon>
        <taxon>Anthostomella</taxon>
    </lineage>
</organism>
<feature type="transmembrane region" description="Helical" evidence="1">
    <location>
        <begin position="106"/>
        <end position="129"/>
    </location>
</feature>
<keyword evidence="1" id="KW-1133">Transmembrane helix</keyword>